<organism evidence="1 2">
    <name type="scientific">Candidatus Argoarchaeum ethanivorans</name>
    <dbReference type="NCBI Taxonomy" id="2608793"/>
    <lineage>
        <taxon>Archaea</taxon>
        <taxon>Methanobacteriati</taxon>
        <taxon>Methanobacteriota</taxon>
        <taxon>Stenosarchaea group</taxon>
        <taxon>Methanomicrobia</taxon>
        <taxon>Methanosarcinales</taxon>
        <taxon>Methanosarcinales incertae sedis</taxon>
        <taxon>GOM Arc I cluster</taxon>
        <taxon>Candidatus Argoarchaeum</taxon>
    </lineage>
</organism>
<proteinExistence type="predicted"/>
<evidence type="ECO:0000313" key="1">
    <source>
        <dbReference type="EMBL" id="CAD6494560.1"/>
    </source>
</evidence>
<comment type="caution">
    <text evidence="1">The sequence shown here is derived from an EMBL/GenBank/DDBJ whole genome shotgun (WGS) entry which is preliminary data.</text>
</comment>
<dbReference type="AlphaFoldDB" id="A0A811TFB5"/>
<gene>
    <name evidence="1" type="ORF">EMLJLAPB_00834</name>
</gene>
<name>A0A811TFB5_9EURY</name>
<reference evidence="1" key="1">
    <citation type="submission" date="2020-10" db="EMBL/GenBank/DDBJ databases">
        <authorList>
            <person name="Hahn C.J."/>
            <person name="Laso-Perez R."/>
            <person name="Vulcano F."/>
            <person name="Vaziourakis K.-M."/>
            <person name="Stokke R."/>
            <person name="Steen I.H."/>
            <person name="Teske A."/>
            <person name="Boetius A."/>
            <person name="Liebeke M."/>
            <person name="Amann R."/>
            <person name="Knittel K."/>
        </authorList>
    </citation>
    <scope>NUCLEOTIDE SEQUENCE</scope>
    <source>
        <strain evidence="1">Gfbio:e3339647-f889-4370-9287-4fb5cb688e4c:AG392D22_GoMArc1</strain>
    </source>
</reference>
<sequence>MNSIACSTRLLAQLDYFVLESYFNALDYYRNRGLFPHNEVVRFCRTKYTGVKLI</sequence>
<dbReference type="EMBL" id="CAJHIS010000024">
    <property type="protein sequence ID" value="CAD6494560.1"/>
    <property type="molecule type" value="Genomic_DNA"/>
</dbReference>
<accession>A0A811TFB5</accession>
<dbReference type="Proteomes" id="UP000634805">
    <property type="component" value="Unassembled WGS sequence"/>
</dbReference>
<evidence type="ECO:0000313" key="2">
    <source>
        <dbReference type="Proteomes" id="UP000634805"/>
    </source>
</evidence>
<protein>
    <submittedName>
        <fullName evidence="1">Uncharacterized protein</fullName>
    </submittedName>
</protein>